<dbReference type="AlphaFoldDB" id="A0A8X7U0A1"/>
<gene>
    <name evidence="2" type="ORF">Bca52824_077705</name>
</gene>
<dbReference type="EMBL" id="JAAMPC010000015">
    <property type="protein sequence ID" value="KAG2258411.1"/>
    <property type="molecule type" value="Genomic_DNA"/>
</dbReference>
<evidence type="ECO:0000256" key="1">
    <source>
        <dbReference type="SAM" id="MobiDB-lite"/>
    </source>
</evidence>
<feature type="region of interest" description="Disordered" evidence="1">
    <location>
        <begin position="32"/>
        <end position="59"/>
    </location>
</feature>
<protein>
    <submittedName>
        <fullName evidence="2">Uncharacterized protein</fullName>
    </submittedName>
</protein>
<keyword evidence="3" id="KW-1185">Reference proteome</keyword>
<proteinExistence type="predicted"/>
<feature type="compositionally biased region" description="Acidic residues" evidence="1">
    <location>
        <begin position="33"/>
        <end position="57"/>
    </location>
</feature>
<accession>A0A8X7U0A1</accession>
<evidence type="ECO:0000313" key="2">
    <source>
        <dbReference type="EMBL" id="KAG2258411.1"/>
    </source>
</evidence>
<evidence type="ECO:0000313" key="3">
    <source>
        <dbReference type="Proteomes" id="UP000886595"/>
    </source>
</evidence>
<reference evidence="2 3" key="1">
    <citation type="submission" date="2020-02" db="EMBL/GenBank/DDBJ databases">
        <authorList>
            <person name="Ma Q."/>
            <person name="Huang Y."/>
            <person name="Song X."/>
            <person name="Pei D."/>
        </authorList>
    </citation>
    <scope>NUCLEOTIDE SEQUENCE [LARGE SCALE GENOMIC DNA]</scope>
    <source>
        <strain evidence="2">Sxm20200214</strain>
        <tissue evidence="2">Leaf</tissue>
    </source>
</reference>
<comment type="caution">
    <text evidence="2">The sequence shown here is derived from an EMBL/GenBank/DDBJ whole genome shotgun (WGS) entry which is preliminary data.</text>
</comment>
<organism evidence="2 3">
    <name type="scientific">Brassica carinata</name>
    <name type="common">Ethiopian mustard</name>
    <name type="synonym">Abyssinian cabbage</name>
    <dbReference type="NCBI Taxonomy" id="52824"/>
    <lineage>
        <taxon>Eukaryota</taxon>
        <taxon>Viridiplantae</taxon>
        <taxon>Streptophyta</taxon>
        <taxon>Embryophyta</taxon>
        <taxon>Tracheophyta</taxon>
        <taxon>Spermatophyta</taxon>
        <taxon>Magnoliopsida</taxon>
        <taxon>eudicotyledons</taxon>
        <taxon>Gunneridae</taxon>
        <taxon>Pentapetalae</taxon>
        <taxon>rosids</taxon>
        <taxon>malvids</taxon>
        <taxon>Brassicales</taxon>
        <taxon>Brassicaceae</taxon>
        <taxon>Brassiceae</taxon>
        <taxon>Brassica</taxon>
    </lineage>
</organism>
<sequence>MFFCEMKLLLNPKKHKIHISHHCIYHPLPIAKEEDEDGDDNMDDFQTEEDDNPDETDGTLIKLGAEAKDFCSYKR</sequence>
<dbReference type="Proteomes" id="UP000886595">
    <property type="component" value="Unassembled WGS sequence"/>
</dbReference>
<name>A0A8X7U0A1_BRACI</name>